<comment type="subcellular location">
    <subcellularLocation>
        <location evidence="1">Cell membrane</location>
        <topology evidence="1">Multi-pass membrane protein</topology>
    </subcellularLocation>
</comment>
<evidence type="ECO:0000256" key="5">
    <source>
        <dbReference type="ARBA" id="ARBA00022989"/>
    </source>
</evidence>
<name>A0A1H0P3E6_9PSED</name>
<keyword evidence="7 9" id="KW-0807">Transducer</keyword>
<dbReference type="FunFam" id="1.10.287.950:FF:000001">
    <property type="entry name" value="Methyl-accepting chemotaxis sensory transducer"/>
    <property type="match status" value="1"/>
</dbReference>
<evidence type="ECO:0000313" key="13">
    <source>
        <dbReference type="EMBL" id="SDO99542.1"/>
    </source>
</evidence>
<feature type="transmembrane region" description="Helical" evidence="10">
    <location>
        <begin position="181"/>
        <end position="199"/>
    </location>
</feature>
<dbReference type="OrthoDB" id="9795078at2"/>
<dbReference type="CDD" id="cd06225">
    <property type="entry name" value="HAMP"/>
    <property type="match status" value="1"/>
</dbReference>
<comment type="similarity">
    <text evidence="8">Belongs to the methyl-accepting chemotaxis (MCP) protein family.</text>
</comment>
<evidence type="ECO:0000256" key="3">
    <source>
        <dbReference type="ARBA" id="ARBA00022481"/>
    </source>
</evidence>
<proteinExistence type="inferred from homology"/>
<dbReference type="GO" id="GO:0006935">
    <property type="term" value="P:chemotaxis"/>
    <property type="evidence" value="ECO:0007669"/>
    <property type="project" value="InterPro"/>
</dbReference>
<evidence type="ECO:0000256" key="8">
    <source>
        <dbReference type="ARBA" id="ARBA00029447"/>
    </source>
</evidence>
<evidence type="ECO:0000256" key="6">
    <source>
        <dbReference type="ARBA" id="ARBA00023136"/>
    </source>
</evidence>
<accession>A0A1H0P3E6</accession>
<dbReference type="PRINTS" id="PR00260">
    <property type="entry name" value="CHEMTRNSDUCR"/>
</dbReference>
<evidence type="ECO:0000259" key="12">
    <source>
        <dbReference type="PROSITE" id="PS50885"/>
    </source>
</evidence>
<evidence type="ECO:0000256" key="4">
    <source>
        <dbReference type="ARBA" id="ARBA00022692"/>
    </source>
</evidence>
<dbReference type="PROSITE" id="PS50885">
    <property type="entry name" value="HAMP"/>
    <property type="match status" value="1"/>
</dbReference>
<dbReference type="InterPro" id="IPR004090">
    <property type="entry name" value="Chemotax_Me-accpt_rcpt"/>
</dbReference>
<dbReference type="SUPFAM" id="SSF58104">
    <property type="entry name" value="Methyl-accepting chemotaxis protein (MCP) signaling domain"/>
    <property type="match status" value="1"/>
</dbReference>
<evidence type="ECO:0000313" key="14">
    <source>
        <dbReference type="Proteomes" id="UP000198827"/>
    </source>
</evidence>
<dbReference type="PANTHER" id="PTHR32089">
    <property type="entry name" value="METHYL-ACCEPTING CHEMOTAXIS PROTEIN MCPB"/>
    <property type="match status" value="1"/>
</dbReference>
<keyword evidence="6 10" id="KW-0472">Membrane</keyword>
<organism evidence="13 14">
    <name type="scientific">Pseudomonas arsenicoxydans</name>
    <dbReference type="NCBI Taxonomy" id="702115"/>
    <lineage>
        <taxon>Bacteria</taxon>
        <taxon>Pseudomonadati</taxon>
        <taxon>Pseudomonadota</taxon>
        <taxon>Gammaproteobacteria</taxon>
        <taxon>Pseudomonadales</taxon>
        <taxon>Pseudomonadaceae</taxon>
        <taxon>Pseudomonas</taxon>
    </lineage>
</organism>
<dbReference type="GO" id="GO:0005886">
    <property type="term" value="C:plasma membrane"/>
    <property type="evidence" value="ECO:0007669"/>
    <property type="project" value="UniProtKB-SubCell"/>
</dbReference>
<dbReference type="EMBL" id="LT629705">
    <property type="protein sequence ID" value="SDO99542.1"/>
    <property type="molecule type" value="Genomic_DNA"/>
</dbReference>
<dbReference type="SMART" id="SM00283">
    <property type="entry name" value="MA"/>
    <property type="match status" value="1"/>
</dbReference>
<reference evidence="13 14" key="1">
    <citation type="submission" date="2016-10" db="EMBL/GenBank/DDBJ databases">
        <authorList>
            <person name="de Groot N.N."/>
        </authorList>
    </citation>
    <scope>NUCLEOTIDE SEQUENCE [LARGE SCALE GENOMIC DNA]</scope>
    <source>
        <strain evidence="13 14">CECT 7543</strain>
    </source>
</reference>
<dbReference type="InterPro" id="IPR004089">
    <property type="entry name" value="MCPsignal_dom"/>
</dbReference>
<evidence type="ECO:0000256" key="2">
    <source>
        <dbReference type="ARBA" id="ARBA00022475"/>
    </source>
</evidence>
<dbReference type="PROSITE" id="PS50111">
    <property type="entry name" value="CHEMOTAXIS_TRANSDUC_2"/>
    <property type="match status" value="1"/>
</dbReference>
<feature type="domain" description="HAMP" evidence="12">
    <location>
        <begin position="200"/>
        <end position="254"/>
    </location>
</feature>
<sequence length="531" mass="57311">MTINISRLMTLCAAGLVATAVAFTIFMYTQINILDAMGHNSERLGNALESTQKLRYDSAQIQQFYTDASLTQDHEPIEDAQQHYASSLQLLDEVIYLVPSLSDRSQALRIPLEQLNSTGKLMVQAYARNKTEGDKVMEDFDLRSAKVIADFSAFSEPLDKLYRQQMSDSQAERKSIQVTNLIAWGTVLIIMLGVLWLIASRVLPPMQHLRNALSALNDGSGDLSHIIESNRNDEIGQVVGLFNAFLGSLRIKITTVADVSKGLELSAEQLLSDAGASERSATDLQIEVEQVAAAANQMANNVQGVATNAQASAAQTQDADRQAQAAISVVNETIVDIRTLAEEVSRAAIVIANLEGHAREIGGVLEVIRTIAEQTNLLALNAAIEAARAGEQGRGFAVVADEVRLLASRTQKSTQEINGMIDRLQSASKQAVEVMDDSRVFAERGVQQALSAGEALQRISGLVSSVSDMSLHIAQAANEQAMVTDEINRRISSVSVVASNTVALAISTLSRGRASGGDADRLLKIVHQFKV</sequence>
<gene>
    <name evidence="13" type="ORF">SAMN04489798_4407</name>
</gene>
<protein>
    <submittedName>
        <fullName evidence="13">HAMP domain-containing protein</fullName>
    </submittedName>
</protein>
<dbReference type="Pfam" id="PF00015">
    <property type="entry name" value="MCPsignal"/>
    <property type="match status" value="1"/>
</dbReference>
<dbReference type="Pfam" id="PF00672">
    <property type="entry name" value="HAMP"/>
    <property type="match status" value="1"/>
</dbReference>
<feature type="domain" description="Methyl-accepting transducer" evidence="11">
    <location>
        <begin position="259"/>
        <end position="495"/>
    </location>
</feature>
<evidence type="ECO:0000256" key="10">
    <source>
        <dbReference type="SAM" id="Phobius"/>
    </source>
</evidence>
<dbReference type="GO" id="GO:0007165">
    <property type="term" value="P:signal transduction"/>
    <property type="evidence" value="ECO:0007669"/>
    <property type="project" value="UniProtKB-KW"/>
</dbReference>
<dbReference type="InterPro" id="IPR003660">
    <property type="entry name" value="HAMP_dom"/>
</dbReference>
<evidence type="ECO:0000256" key="1">
    <source>
        <dbReference type="ARBA" id="ARBA00004651"/>
    </source>
</evidence>
<keyword evidence="5 10" id="KW-1133">Transmembrane helix</keyword>
<evidence type="ECO:0000259" key="11">
    <source>
        <dbReference type="PROSITE" id="PS50111"/>
    </source>
</evidence>
<dbReference type="GO" id="GO:0004888">
    <property type="term" value="F:transmembrane signaling receptor activity"/>
    <property type="evidence" value="ECO:0007669"/>
    <property type="project" value="InterPro"/>
</dbReference>
<dbReference type="AlphaFoldDB" id="A0A1H0P3E6"/>
<dbReference type="SMART" id="SM00304">
    <property type="entry name" value="HAMP"/>
    <property type="match status" value="1"/>
</dbReference>
<dbReference type="PANTHER" id="PTHR32089:SF112">
    <property type="entry name" value="LYSOZYME-LIKE PROTEIN-RELATED"/>
    <property type="match status" value="1"/>
</dbReference>
<evidence type="ECO:0000256" key="7">
    <source>
        <dbReference type="ARBA" id="ARBA00023224"/>
    </source>
</evidence>
<dbReference type="CDD" id="cd11386">
    <property type="entry name" value="MCP_signal"/>
    <property type="match status" value="1"/>
</dbReference>
<keyword evidence="2" id="KW-1003">Cell membrane</keyword>
<keyword evidence="4 10" id="KW-0812">Transmembrane</keyword>
<dbReference type="Gene3D" id="1.10.287.950">
    <property type="entry name" value="Methyl-accepting chemotaxis protein"/>
    <property type="match status" value="1"/>
</dbReference>
<evidence type="ECO:0000256" key="9">
    <source>
        <dbReference type="PROSITE-ProRule" id="PRU00284"/>
    </source>
</evidence>
<keyword evidence="3" id="KW-0488">Methylation</keyword>
<dbReference type="Proteomes" id="UP000198827">
    <property type="component" value="Chromosome I"/>
</dbReference>